<organism evidence="1 2">
    <name type="scientific">Rhodococcus sovatensis</name>
    <dbReference type="NCBI Taxonomy" id="1805840"/>
    <lineage>
        <taxon>Bacteria</taxon>
        <taxon>Bacillati</taxon>
        <taxon>Actinomycetota</taxon>
        <taxon>Actinomycetes</taxon>
        <taxon>Mycobacteriales</taxon>
        <taxon>Nocardiaceae</taxon>
        <taxon>Rhodococcus</taxon>
    </lineage>
</organism>
<accession>A0ABZ2PGW2</accession>
<sequence>MNEQVHNSNRKRKIRALLAGGLVLGVGAAITLAAWTDNVFGNSDFATGDEAWNIQASFSTTATANWVEADVSPGEPFGFPVARLNLTPGETVYAPIALRLQNAQTLNADVTLNGAVPGTPAGSAALTSALTYSVTSGGTAEGCAAGTPGGTSVVAPGSALTTGSAPNAITLLAAGTPVQLCYAVTLPAGSPLDLAGLNTGQLIWQFVGTSVTP</sequence>
<name>A0ABZ2PGW2_9NOCA</name>
<protein>
    <submittedName>
        <fullName evidence="1">SipW-dependent-type signal peptide-containing protein</fullName>
    </submittedName>
</protein>
<dbReference type="RefSeq" id="WP_338886629.1">
    <property type="nucleotide sequence ID" value="NZ_CP147846.1"/>
</dbReference>
<reference evidence="1 2" key="1">
    <citation type="submission" date="2024-03" db="EMBL/GenBank/DDBJ databases">
        <title>Natural products discovery in diverse microorganisms through a two-stage MS feature dereplication strategy.</title>
        <authorList>
            <person name="Zhang R."/>
        </authorList>
    </citation>
    <scope>NUCLEOTIDE SEQUENCE [LARGE SCALE GENOMIC DNA]</scope>
    <source>
        <strain evidence="1 2">18930</strain>
    </source>
</reference>
<evidence type="ECO:0000313" key="1">
    <source>
        <dbReference type="EMBL" id="WXG67207.1"/>
    </source>
</evidence>
<proteinExistence type="predicted"/>
<gene>
    <name evidence="1" type="ORF">WDS16_18370</name>
</gene>
<keyword evidence="2" id="KW-1185">Reference proteome</keyword>
<dbReference type="Proteomes" id="UP001432000">
    <property type="component" value="Chromosome"/>
</dbReference>
<dbReference type="NCBIfam" id="TIGR04088">
    <property type="entry name" value="cognate_SipW"/>
    <property type="match status" value="1"/>
</dbReference>
<dbReference type="EMBL" id="CP147846">
    <property type="protein sequence ID" value="WXG67207.1"/>
    <property type="molecule type" value="Genomic_DNA"/>
</dbReference>
<evidence type="ECO:0000313" key="2">
    <source>
        <dbReference type="Proteomes" id="UP001432000"/>
    </source>
</evidence>
<dbReference type="InterPro" id="IPR023833">
    <property type="entry name" value="Signal_pept_SipW-depend-type"/>
</dbReference>